<organism evidence="1 2">
    <name type="scientific">Periplaneta americana</name>
    <name type="common">American cockroach</name>
    <name type="synonym">Blatta americana</name>
    <dbReference type="NCBI Taxonomy" id="6978"/>
    <lineage>
        <taxon>Eukaryota</taxon>
        <taxon>Metazoa</taxon>
        <taxon>Ecdysozoa</taxon>
        <taxon>Arthropoda</taxon>
        <taxon>Hexapoda</taxon>
        <taxon>Insecta</taxon>
        <taxon>Pterygota</taxon>
        <taxon>Neoptera</taxon>
        <taxon>Polyneoptera</taxon>
        <taxon>Dictyoptera</taxon>
        <taxon>Blattodea</taxon>
        <taxon>Blattoidea</taxon>
        <taxon>Blattidae</taxon>
        <taxon>Blattinae</taxon>
        <taxon>Periplaneta</taxon>
    </lineage>
</organism>
<comment type="caution">
    <text evidence="1">The sequence shown here is derived from an EMBL/GenBank/DDBJ whole genome shotgun (WGS) entry which is preliminary data.</text>
</comment>
<dbReference type="Proteomes" id="UP001148838">
    <property type="component" value="Unassembled WGS sequence"/>
</dbReference>
<proteinExistence type="predicted"/>
<keyword evidence="2" id="KW-1185">Reference proteome</keyword>
<reference evidence="1 2" key="1">
    <citation type="journal article" date="2022" name="Allergy">
        <title>Genome assembly and annotation of Periplaneta americana reveal a comprehensive cockroach allergen profile.</title>
        <authorList>
            <person name="Wang L."/>
            <person name="Xiong Q."/>
            <person name="Saelim N."/>
            <person name="Wang L."/>
            <person name="Nong W."/>
            <person name="Wan A.T."/>
            <person name="Shi M."/>
            <person name="Liu X."/>
            <person name="Cao Q."/>
            <person name="Hui J.H.L."/>
            <person name="Sookrung N."/>
            <person name="Leung T.F."/>
            <person name="Tungtrongchitr A."/>
            <person name="Tsui S.K.W."/>
        </authorList>
    </citation>
    <scope>NUCLEOTIDE SEQUENCE [LARGE SCALE GENOMIC DNA]</scope>
    <source>
        <strain evidence="1">PWHHKU_190912</strain>
    </source>
</reference>
<dbReference type="EMBL" id="JAJSOF020000037">
    <property type="protein sequence ID" value="KAJ4428531.1"/>
    <property type="molecule type" value="Genomic_DNA"/>
</dbReference>
<name>A0ABQ8S3E0_PERAM</name>
<sequence>MSPGSSTDSYPAFAHIGLRENSGKNLNQDGLQQVDVCLDHVGPTHWEKKQKTSKEKVVGRVPERDWSAVDENSEGQAGMEKTGRNYERYVNCL</sequence>
<evidence type="ECO:0000313" key="2">
    <source>
        <dbReference type="Proteomes" id="UP001148838"/>
    </source>
</evidence>
<accession>A0ABQ8S3E0</accession>
<gene>
    <name evidence="1" type="ORF">ANN_24575</name>
</gene>
<evidence type="ECO:0000313" key="1">
    <source>
        <dbReference type="EMBL" id="KAJ4428531.1"/>
    </source>
</evidence>
<protein>
    <submittedName>
        <fullName evidence="1">Uncharacterized protein</fullName>
    </submittedName>
</protein>